<feature type="transmembrane region" description="Helical" evidence="1">
    <location>
        <begin position="202"/>
        <end position="222"/>
    </location>
</feature>
<dbReference type="RefSeq" id="WP_012242360.1">
    <property type="nucleotide sequence ID" value="NZ_JACAOE010000001.1"/>
</dbReference>
<feature type="transmembrane region" description="Helical" evidence="1">
    <location>
        <begin position="142"/>
        <end position="161"/>
    </location>
</feature>
<keyword evidence="1" id="KW-0812">Transmembrane</keyword>
<evidence type="ECO:0000259" key="2">
    <source>
        <dbReference type="SMART" id="SM00014"/>
    </source>
</evidence>
<feature type="transmembrane region" description="Helical" evidence="1">
    <location>
        <begin position="234"/>
        <end position="256"/>
    </location>
</feature>
<evidence type="ECO:0000313" key="4">
    <source>
        <dbReference type="Proteomes" id="UP000315938"/>
    </source>
</evidence>
<keyword evidence="1" id="KW-0472">Membrane</keyword>
<gene>
    <name evidence="3" type="ORF">FNV44_03585</name>
</gene>
<feature type="transmembrane region" description="Helical" evidence="1">
    <location>
        <begin position="49"/>
        <end position="67"/>
    </location>
</feature>
<dbReference type="PANTHER" id="PTHR14969">
    <property type="entry name" value="SPHINGOSINE-1-PHOSPHATE PHOSPHOHYDROLASE"/>
    <property type="match status" value="1"/>
</dbReference>
<feature type="transmembrane region" description="Helical" evidence="1">
    <location>
        <begin position="119"/>
        <end position="136"/>
    </location>
</feature>
<dbReference type="GeneID" id="41338590"/>
<evidence type="ECO:0000313" key="3">
    <source>
        <dbReference type="EMBL" id="TRY00136.1"/>
    </source>
</evidence>
<comment type="caution">
    <text evidence="3">The sequence shown here is derived from an EMBL/GenBank/DDBJ whole genome shotgun (WGS) entry which is preliminary data.</text>
</comment>
<feature type="transmembrane region" description="Helical" evidence="1">
    <location>
        <begin position="268"/>
        <end position="286"/>
    </location>
</feature>
<reference evidence="3 4" key="1">
    <citation type="submission" date="2019-07" db="EMBL/GenBank/DDBJ databases">
        <title>Genome sequence of Acholeplasma laidlawii strain with increased resistance to erythromycin.</title>
        <authorList>
            <person name="Medvedeva E.S."/>
            <person name="Baranova N.B."/>
            <person name="Siniagina M.N."/>
            <person name="Mouzykantov A."/>
            <person name="Chernova O.A."/>
            <person name="Chernov V.M."/>
        </authorList>
    </citation>
    <scope>NUCLEOTIDE SEQUENCE [LARGE SCALE GENOMIC DNA]</scope>
    <source>
        <strain evidence="3 4">PG8REry</strain>
    </source>
</reference>
<dbReference type="EMBL" id="VKID01000001">
    <property type="protein sequence ID" value="TRY00136.1"/>
    <property type="molecule type" value="Genomic_DNA"/>
</dbReference>
<dbReference type="InterPro" id="IPR036938">
    <property type="entry name" value="PAP2/HPO_sf"/>
</dbReference>
<dbReference type="AlphaFoldDB" id="A0A553IIX2"/>
<keyword evidence="1" id="KW-1133">Transmembrane helix</keyword>
<sequence length="291" mass="32715">MNELDIIRFIQGIRNPFLDTLMELLTELGDQLVFIAIALVIYWFFNKRVAFKLVFVFISSAIINELLKGIIARNRPYVEDPSLGVGTLTHGYSFPSGHAQNTGVITTVLYQNYSKKSNWLKWVLLAALIIVPFTRMYLGQHYLTDVLAGLALGIVIALGVSKIVDMMDDKEHLFGLLITIPLVVIVFIVSTFRQSYDELKNLFVAVGGLTGFFVGYAVDKLYIKYNDLPKGIKILYRALIGALIVGVFYLGLSFLFDMIAVDNLYLDFVRYLFVGFGGSAISMFAFKKLKV</sequence>
<dbReference type="Pfam" id="PF01569">
    <property type="entry name" value="PAP2"/>
    <property type="match status" value="1"/>
</dbReference>
<protein>
    <submittedName>
        <fullName evidence="3">Phosphatase PAP2 family protein</fullName>
    </submittedName>
</protein>
<dbReference type="PANTHER" id="PTHR14969:SF13">
    <property type="entry name" value="AT30094P"/>
    <property type="match status" value="1"/>
</dbReference>
<evidence type="ECO:0000256" key="1">
    <source>
        <dbReference type="SAM" id="Phobius"/>
    </source>
</evidence>
<feature type="transmembrane region" description="Helical" evidence="1">
    <location>
        <begin position="173"/>
        <end position="190"/>
    </location>
</feature>
<feature type="transmembrane region" description="Helical" evidence="1">
    <location>
        <begin position="21"/>
        <end position="43"/>
    </location>
</feature>
<dbReference type="InterPro" id="IPR000326">
    <property type="entry name" value="PAP2/HPO"/>
</dbReference>
<dbReference type="Gene3D" id="1.20.144.10">
    <property type="entry name" value="Phosphatidic acid phosphatase type 2/haloperoxidase"/>
    <property type="match status" value="2"/>
</dbReference>
<feature type="domain" description="Phosphatidic acid phosphatase type 2/haloperoxidase" evidence="2">
    <location>
        <begin position="49"/>
        <end position="161"/>
    </location>
</feature>
<dbReference type="OMA" id="CARIRIK"/>
<organism evidence="3 4">
    <name type="scientific">Acholeplasma laidlawii</name>
    <dbReference type="NCBI Taxonomy" id="2148"/>
    <lineage>
        <taxon>Bacteria</taxon>
        <taxon>Bacillati</taxon>
        <taxon>Mycoplasmatota</taxon>
        <taxon>Mollicutes</taxon>
        <taxon>Acholeplasmatales</taxon>
        <taxon>Acholeplasmataceae</taxon>
        <taxon>Acholeplasma</taxon>
    </lineage>
</organism>
<dbReference type="CDD" id="cd03392">
    <property type="entry name" value="PAP2_like_2"/>
    <property type="match status" value="1"/>
</dbReference>
<dbReference type="SMART" id="SM00014">
    <property type="entry name" value="acidPPc"/>
    <property type="match status" value="1"/>
</dbReference>
<dbReference type="Proteomes" id="UP000315938">
    <property type="component" value="Unassembled WGS sequence"/>
</dbReference>
<proteinExistence type="predicted"/>
<name>A0A553IIX2_ACHLA</name>
<dbReference type="SUPFAM" id="SSF48317">
    <property type="entry name" value="Acid phosphatase/Vanadium-dependent haloperoxidase"/>
    <property type="match status" value="1"/>
</dbReference>
<accession>A0A553IIX2</accession>